<comment type="similarity">
    <text evidence="1">Belongs to the ycf20 family.</text>
</comment>
<protein>
    <submittedName>
        <fullName evidence="3">DUF565 domain-containing protein</fullName>
    </submittedName>
</protein>
<evidence type="ECO:0000256" key="1">
    <source>
        <dbReference type="ARBA" id="ARBA00009846"/>
    </source>
</evidence>
<dbReference type="Proteomes" id="UP001056708">
    <property type="component" value="Chromosome"/>
</dbReference>
<sequence length="108" mass="12295">MQNTRLNRLVDVLLARFLLWARNPWRRTSLIIIGFLLGYFLANAISTISGQKAFLDMTVSFLMLLLTEAVNWLVYARLRQSSLFSDTLSAIKVGFVYGLFVEAFKLGS</sequence>
<dbReference type="PANTHER" id="PTHR33787">
    <property type="match status" value="1"/>
</dbReference>
<feature type="transmembrane region" description="Helical" evidence="2">
    <location>
        <begin position="30"/>
        <end position="48"/>
    </location>
</feature>
<dbReference type="RefSeq" id="WP_252661498.1">
    <property type="nucleotide sequence ID" value="NZ_CP098611.1"/>
</dbReference>
<name>A0ABY5AM38_9CYAN</name>
<dbReference type="EMBL" id="CP098611">
    <property type="protein sequence ID" value="USR89993.1"/>
    <property type="molecule type" value="Genomic_DNA"/>
</dbReference>
<organism evidence="3 4">
    <name type="scientific">Phormidium yuhuli AB48</name>
    <dbReference type="NCBI Taxonomy" id="2940671"/>
    <lineage>
        <taxon>Bacteria</taxon>
        <taxon>Bacillati</taxon>
        <taxon>Cyanobacteriota</taxon>
        <taxon>Cyanophyceae</taxon>
        <taxon>Oscillatoriophycideae</taxon>
        <taxon>Oscillatoriales</taxon>
        <taxon>Oscillatoriaceae</taxon>
        <taxon>Phormidium</taxon>
        <taxon>Phormidium yuhuli</taxon>
    </lineage>
</organism>
<reference evidence="3" key="1">
    <citation type="submission" date="2022-06" db="EMBL/GenBank/DDBJ databases">
        <title>Genome sequence of Phormidium yuhuli AB48 isolated from an industrial photobioreactor environment.</title>
        <authorList>
            <person name="Qiu Y."/>
            <person name="Noonan A.J.C."/>
            <person name="Dofher K."/>
            <person name="Koch M."/>
            <person name="Kieft B."/>
            <person name="Lin X."/>
            <person name="Ziels R.M."/>
            <person name="Hallam S.J."/>
        </authorList>
    </citation>
    <scope>NUCLEOTIDE SEQUENCE</scope>
    <source>
        <strain evidence="3">AB48</strain>
    </source>
</reference>
<feature type="transmembrane region" description="Helical" evidence="2">
    <location>
        <begin position="54"/>
        <end position="75"/>
    </location>
</feature>
<gene>
    <name evidence="3" type="ORF">NEA10_14170</name>
</gene>
<keyword evidence="2" id="KW-0812">Transmembrane</keyword>
<evidence type="ECO:0000313" key="4">
    <source>
        <dbReference type="Proteomes" id="UP001056708"/>
    </source>
</evidence>
<keyword evidence="4" id="KW-1185">Reference proteome</keyword>
<dbReference type="InterPro" id="IPR007572">
    <property type="entry name" value="Uncharacterised_Ycf20"/>
</dbReference>
<evidence type="ECO:0000256" key="2">
    <source>
        <dbReference type="SAM" id="Phobius"/>
    </source>
</evidence>
<keyword evidence="2" id="KW-1133">Transmembrane helix</keyword>
<dbReference type="Pfam" id="PF04483">
    <property type="entry name" value="DUF565"/>
    <property type="match status" value="1"/>
</dbReference>
<proteinExistence type="inferred from homology"/>
<keyword evidence="2" id="KW-0472">Membrane</keyword>
<dbReference type="PANTHER" id="PTHR33787:SF5">
    <property type="entry name" value="YCF20-LIKE PROTEIN"/>
    <property type="match status" value="1"/>
</dbReference>
<evidence type="ECO:0000313" key="3">
    <source>
        <dbReference type="EMBL" id="USR89993.1"/>
    </source>
</evidence>
<accession>A0ABY5AM38</accession>